<keyword evidence="3" id="KW-1185">Reference proteome</keyword>
<feature type="region of interest" description="Disordered" evidence="1">
    <location>
        <begin position="1"/>
        <end position="28"/>
    </location>
</feature>
<evidence type="ECO:0000313" key="3">
    <source>
        <dbReference type="Proteomes" id="UP000231501"/>
    </source>
</evidence>
<dbReference type="AlphaFoldDB" id="A0A2G9CBJ3"/>
<accession>A0A2G9CBJ3</accession>
<dbReference type="Proteomes" id="UP000231501">
    <property type="component" value="Unassembled WGS sequence"/>
</dbReference>
<sequence>MRLASVSRRSQAVSTLDIGSAPRGRAARDAGGFDGVDLALRREGDGLDAAEVGNAVSWADGVWRRAMRSG</sequence>
<protein>
    <submittedName>
        <fullName evidence="2">Uncharacterized protein</fullName>
    </submittedName>
</protein>
<comment type="caution">
    <text evidence="2">The sequence shown here is derived from an EMBL/GenBank/DDBJ whole genome shotgun (WGS) entry which is preliminary data.</text>
</comment>
<reference evidence="2 3" key="1">
    <citation type="submission" date="2017-11" db="EMBL/GenBank/DDBJ databases">
        <title>Draft genome sequence of Mitsuaria sp. HWN-4.</title>
        <authorList>
            <person name="Gundlapally S.R."/>
        </authorList>
    </citation>
    <scope>NUCLEOTIDE SEQUENCE [LARGE SCALE GENOMIC DNA]</scope>
    <source>
        <strain evidence="2 3">HWN-4</strain>
    </source>
</reference>
<dbReference type="EMBL" id="PEOG01000016">
    <property type="protein sequence ID" value="PIM53787.1"/>
    <property type="molecule type" value="Genomic_DNA"/>
</dbReference>
<evidence type="ECO:0000313" key="2">
    <source>
        <dbReference type="EMBL" id="PIM53787.1"/>
    </source>
</evidence>
<organism evidence="2 3">
    <name type="scientific">Roseateles chitinivorans</name>
    <dbReference type="NCBI Taxonomy" id="2917965"/>
    <lineage>
        <taxon>Bacteria</taxon>
        <taxon>Pseudomonadati</taxon>
        <taxon>Pseudomonadota</taxon>
        <taxon>Betaproteobacteria</taxon>
        <taxon>Burkholderiales</taxon>
        <taxon>Sphaerotilaceae</taxon>
        <taxon>Roseateles</taxon>
    </lineage>
</organism>
<name>A0A2G9CBJ3_9BURK</name>
<evidence type="ECO:0000256" key="1">
    <source>
        <dbReference type="SAM" id="MobiDB-lite"/>
    </source>
</evidence>
<gene>
    <name evidence="2" type="ORF">CS062_07515</name>
</gene>
<proteinExistence type="predicted"/>